<dbReference type="Proteomes" id="UP000053477">
    <property type="component" value="Unassembled WGS sequence"/>
</dbReference>
<evidence type="ECO:0000313" key="1">
    <source>
        <dbReference type="EMBL" id="KLO12142.1"/>
    </source>
</evidence>
<dbReference type="InParanoid" id="A0A0H2RKI5"/>
<evidence type="ECO:0000313" key="2">
    <source>
        <dbReference type="Proteomes" id="UP000053477"/>
    </source>
</evidence>
<dbReference type="AlphaFoldDB" id="A0A0H2RKI5"/>
<sequence length="212" mass="24049">MSLRSVQGFARRSADIHKPTAFIETCVNREASTTLALTRKIPILPNLACRSTGHSKAVERKDVCLSTRVVHCRMFSIFSCVRSSLRFSDFRSLTLLRLSTSVPCSTQIIHPFIIHPLSIPCCPRLYLSCPSVELVANPSIDSTASRIRERSGSEGCLWCIAALGRNGYRTMWFIIIIGSHRIVFSKSRFHFIQLVLRLRLPLRSPFYTFRFA</sequence>
<protein>
    <submittedName>
        <fullName evidence="1">Uncharacterized protein</fullName>
    </submittedName>
</protein>
<gene>
    <name evidence="1" type="ORF">SCHPADRAFT_436140</name>
</gene>
<proteinExistence type="predicted"/>
<name>A0A0H2RKI5_9AGAM</name>
<dbReference type="EMBL" id="KQ085984">
    <property type="protein sequence ID" value="KLO12142.1"/>
    <property type="molecule type" value="Genomic_DNA"/>
</dbReference>
<reference evidence="1 2" key="1">
    <citation type="submission" date="2015-04" db="EMBL/GenBank/DDBJ databases">
        <title>Complete genome sequence of Schizopora paradoxa KUC8140, a cosmopolitan wood degrader in East Asia.</title>
        <authorList>
            <consortium name="DOE Joint Genome Institute"/>
            <person name="Min B."/>
            <person name="Park H."/>
            <person name="Jang Y."/>
            <person name="Kim J.-J."/>
            <person name="Kim K.H."/>
            <person name="Pangilinan J."/>
            <person name="Lipzen A."/>
            <person name="Riley R."/>
            <person name="Grigoriev I.V."/>
            <person name="Spatafora J.W."/>
            <person name="Choi I.-G."/>
        </authorList>
    </citation>
    <scope>NUCLEOTIDE SEQUENCE [LARGE SCALE GENOMIC DNA]</scope>
    <source>
        <strain evidence="1 2">KUC8140</strain>
    </source>
</reference>
<organism evidence="1 2">
    <name type="scientific">Schizopora paradoxa</name>
    <dbReference type="NCBI Taxonomy" id="27342"/>
    <lineage>
        <taxon>Eukaryota</taxon>
        <taxon>Fungi</taxon>
        <taxon>Dikarya</taxon>
        <taxon>Basidiomycota</taxon>
        <taxon>Agaricomycotina</taxon>
        <taxon>Agaricomycetes</taxon>
        <taxon>Hymenochaetales</taxon>
        <taxon>Schizoporaceae</taxon>
        <taxon>Schizopora</taxon>
    </lineage>
</organism>
<keyword evidence="2" id="KW-1185">Reference proteome</keyword>
<accession>A0A0H2RKI5</accession>